<dbReference type="SUPFAM" id="SSF57903">
    <property type="entry name" value="FYVE/PHD zinc finger"/>
    <property type="match status" value="1"/>
</dbReference>
<feature type="domain" description="BAH" evidence="1">
    <location>
        <begin position="59"/>
        <end position="194"/>
    </location>
</feature>
<protein>
    <recommendedName>
        <fullName evidence="1">BAH domain-containing protein</fullName>
    </recommendedName>
</protein>
<sequence length="324" mass="37619">MLELSLPPSSYVSVSAGMTRREAHRRPVMNLPKITHKTRRVASVEYIYDGDEGDSSTTIIYSVGDNVAIYHSEEMETDEEGSPTVMSYWYGKIEDIYLYSRQRREEVWVAVSWYYRQKDLMDCTKQSKDHRFFECMGSHELVRSDYVSVIDITCIEMLVTIQSFNERGLCGYTIGHEEIYMRWEHAHVALCGLPNCNVQVYDPRRRQRYCKGCRRWYHLKCIKDRALDPEDDELPELVVKSTTYAITLDSRFMELLRTPVVRGWQHGVAGNTKLMGGVEAALQAALRSGMLDDNWEDLLRLPKCWPADVQVVYYTCPSCSGRWI</sequence>
<dbReference type="PROSITE" id="PS51038">
    <property type="entry name" value="BAH"/>
    <property type="match status" value="1"/>
</dbReference>
<name>A0A0C9VK46_9AGAM</name>
<dbReference type="Gene3D" id="2.30.30.490">
    <property type="match status" value="1"/>
</dbReference>
<dbReference type="InterPro" id="IPR001025">
    <property type="entry name" value="BAH_dom"/>
</dbReference>
<gene>
    <name evidence="2" type="ORF">HYDPIDRAFT_171508</name>
</gene>
<keyword evidence="3" id="KW-1185">Reference proteome</keyword>
<proteinExistence type="predicted"/>
<dbReference type="HOGENOM" id="CLU_858043_0_0_1"/>
<reference evidence="2 3" key="1">
    <citation type="submission" date="2014-04" db="EMBL/GenBank/DDBJ databases">
        <title>Evolutionary Origins and Diversification of the Mycorrhizal Mutualists.</title>
        <authorList>
            <consortium name="DOE Joint Genome Institute"/>
            <consortium name="Mycorrhizal Genomics Consortium"/>
            <person name="Kohler A."/>
            <person name="Kuo A."/>
            <person name="Nagy L.G."/>
            <person name="Floudas D."/>
            <person name="Copeland A."/>
            <person name="Barry K.W."/>
            <person name="Cichocki N."/>
            <person name="Veneault-Fourrey C."/>
            <person name="LaButti K."/>
            <person name="Lindquist E.A."/>
            <person name="Lipzen A."/>
            <person name="Lundell T."/>
            <person name="Morin E."/>
            <person name="Murat C."/>
            <person name="Riley R."/>
            <person name="Ohm R."/>
            <person name="Sun H."/>
            <person name="Tunlid A."/>
            <person name="Henrissat B."/>
            <person name="Grigoriev I.V."/>
            <person name="Hibbett D.S."/>
            <person name="Martin F."/>
        </authorList>
    </citation>
    <scope>NUCLEOTIDE SEQUENCE [LARGE SCALE GENOMIC DNA]</scope>
    <source>
        <strain evidence="2 3">MD-312</strain>
    </source>
</reference>
<dbReference type="GO" id="GO:0003682">
    <property type="term" value="F:chromatin binding"/>
    <property type="evidence" value="ECO:0007669"/>
    <property type="project" value="InterPro"/>
</dbReference>
<evidence type="ECO:0000313" key="3">
    <source>
        <dbReference type="Proteomes" id="UP000053820"/>
    </source>
</evidence>
<accession>A0A0C9VK46</accession>
<organism evidence="2 3">
    <name type="scientific">Hydnomerulius pinastri MD-312</name>
    <dbReference type="NCBI Taxonomy" id="994086"/>
    <lineage>
        <taxon>Eukaryota</taxon>
        <taxon>Fungi</taxon>
        <taxon>Dikarya</taxon>
        <taxon>Basidiomycota</taxon>
        <taxon>Agaricomycotina</taxon>
        <taxon>Agaricomycetes</taxon>
        <taxon>Agaricomycetidae</taxon>
        <taxon>Boletales</taxon>
        <taxon>Boletales incertae sedis</taxon>
        <taxon>Leucogyrophana</taxon>
    </lineage>
</organism>
<dbReference type="AlphaFoldDB" id="A0A0C9VK46"/>
<dbReference type="InterPro" id="IPR043151">
    <property type="entry name" value="BAH_sf"/>
</dbReference>
<dbReference type="InterPro" id="IPR011011">
    <property type="entry name" value="Znf_FYVE_PHD"/>
</dbReference>
<dbReference type="Proteomes" id="UP000053820">
    <property type="component" value="Unassembled WGS sequence"/>
</dbReference>
<dbReference type="PANTHER" id="PTHR46364">
    <property type="entry name" value="OS08G0421900 PROTEIN"/>
    <property type="match status" value="1"/>
</dbReference>
<dbReference type="OrthoDB" id="2670640at2759"/>
<evidence type="ECO:0000313" key="2">
    <source>
        <dbReference type="EMBL" id="KIJ57860.1"/>
    </source>
</evidence>
<dbReference type="EMBL" id="KN840079">
    <property type="protein sequence ID" value="KIJ57860.1"/>
    <property type="molecule type" value="Genomic_DNA"/>
</dbReference>
<evidence type="ECO:0000259" key="1">
    <source>
        <dbReference type="PROSITE" id="PS51038"/>
    </source>
</evidence>